<comment type="caution">
    <text evidence="1">The sequence shown here is derived from an EMBL/GenBank/DDBJ whole genome shotgun (WGS) entry which is preliminary data.</text>
</comment>
<reference evidence="1" key="1">
    <citation type="journal article" date="2022" name="bioRxiv">
        <title>Sequencing and chromosome-scale assembly of the giantPleurodeles waltlgenome.</title>
        <authorList>
            <person name="Brown T."/>
            <person name="Elewa A."/>
            <person name="Iarovenko S."/>
            <person name="Subramanian E."/>
            <person name="Araus A.J."/>
            <person name="Petzold A."/>
            <person name="Susuki M."/>
            <person name="Suzuki K.-i.T."/>
            <person name="Hayashi T."/>
            <person name="Toyoda A."/>
            <person name="Oliveira C."/>
            <person name="Osipova E."/>
            <person name="Leigh N.D."/>
            <person name="Simon A."/>
            <person name="Yun M.H."/>
        </authorList>
    </citation>
    <scope>NUCLEOTIDE SEQUENCE</scope>
    <source>
        <strain evidence="1">20211129_DDA</strain>
        <tissue evidence="1">Liver</tissue>
    </source>
</reference>
<dbReference type="AlphaFoldDB" id="A0AAV7L886"/>
<proteinExistence type="predicted"/>
<organism evidence="1 2">
    <name type="scientific">Pleurodeles waltl</name>
    <name type="common">Iberian ribbed newt</name>
    <dbReference type="NCBI Taxonomy" id="8319"/>
    <lineage>
        <taxon>Eukaryota</taxon>
        <taxon>Metazoa</taxon>
        <taxon>Chordata</taxon>
        <taxon>Craniata</taxon>
        <taxon>Vertebrata</taxon>
        <taxon>Euteleostomi</taxon>
        <taxon>Amphibia</taxon>
        <taxon>Batrachia</taxon>
        <taxon>Caudata</taxon>
        <taxon>Salamandroidea</taxon>
        <taxon>Salamandridae</taxon>
        <taxon>Pleurodelinae</taxon>
        <taxon>Pleurodeles</taxon>
    </lineage>
</organism>
<dbReference type="Proteomes" id="UP001066276">
    <property type="component" value="Chromosome 12"/>
</dbReference>
<evidence type="ECO:0000313" key="1">
    <source>
        <dbReference type="EMBL" id="KAJ1085548.1"/>
    </source>
</evidence>
<gene>
    <name evidence="1" type="ORF">NDU88_005678</name>
</gene>
<accession>A0AAV7L886</accession>
<dbReference type="EMBL" id="JANPWB010000016">
    <property type="protein sequence ID" value="KAJ1085548.1"/>
    <property type="molecule type" value="Genomic_DNA"/>
</dbReference>
<sequence>MRDVCRCFAYVHAECNQFLFHEMPRQCTTGVEPSQAAHVPKASMTMYVCAQGVEVDIERRTSYISLPAIAARTCRVHTTEGSKARITGQTTYRWKEDAMSLLVFVEVPGLVDSAQGHANFGQSEPERHG</sequence>
<keyword evidence="2" id="KW-1185">Reference proteome</keyword>
<evidence type="ECO:0000313" key="2">
    <source>
        <dbReference type="Proteomes" id="UP001066276"/>
    </source>
</evidence>
<name>A0AAV7L886_PLEWA</name>
<protein>
    <submittedName>
        <fullName evidence="1">Uncharacterized protein</fullName>
    </submittedName>
</protein>